<dbReference type="Proteomes" id="UP000283509">
    <property type="component" value="Unassembled WGS sequence"/>
</dbReference>
<keyword evidence="2" id="KW-0812">Transmembrane</keyword>
<keyword evidence="4" id="KW-1185">Reference proteome</keyword>
<name>A0A423SQP5_PENVA</name>
<dbReference type="EMBL" id="QCYY01002926">
    <property type="protein sequence ID" value="ROT66493.1"/>
    <property type="molecule type" value="Genomic_DNA"/>
</dbReference>
<feature type="region of interest" description="Disordered" evidence="1">
    <location>
        <begin position="439"/>
        <end position="463"/>
    </location>
</feature>
<sequence length="536" mass="57079">MRRHFPLRGIVALALALVCLSVFFLILFLFRINFVCFVCLSGTTSVSVSVSLSLSLSLPLPLYFSPPPISLFQPQSLPSSSIPPLLHCSLSSLSPPGTPSLRSLLPSMPLPALTLRLHRLTLLPLLELSFPAPRSSIRTTTLPARCASLSPSRPRSLTFSHLLPAPSLSHHSPFIPLAATLPTALALSFTCISRSIAPFYGHPFAPTLSAQLCAFTPSPITLLLSPSLALLSSMHPPLPTPPALVSFTILLALSLILSLLSTPVPRLLPSTSLPCLSRSSLSHFTPSARSSPPHPSPIPYYLIGPLVSIFSSSLSLIPYSSFPPIPLLPLFLAALSLFLRSSPHYFSPPYPLLLSISPLPPCALSSLLTLYPYVQHCFPPLHPLDARSSPSSPLRFIPYPRVLPLCSAPSTPVPLLLSPSDPSRLITVLASGSSLSFTHHQSLSPSTPDPLTHPSSLSPPPSPPSHSLHHCLLAILTIPLLPLPPPPTACALILPHCPSPIATYSSLPLPTPHLLSLSVPHSCPPTLTPLSLLSLT</sequence>
<accession>A0A423SQP5</accession>
<keyword evidence="2" id="KW-0472">Membrane</keyword>
<evidence type="ECO:0000313" key="3">
    <source>
        <dbReference type="EMBL" id="ROT66493.1"/>
    </source>
</evidence>
<organism evidence="3 4">
    <name type="scientific">Penaeus vannamei</name>
    <name type="common">Whiteleg shrimp</name>
    <name type="synonym">Litopenaeus vannamei</name>
    <dbReference type="NCBI Taxonomy" id="6689"/>
    <lineage>
        <taxon>Eukaryota</taxon>
        <taxon>Metazoa</taxon>
        <taxon>Ecdysozoa</taxon>
        <taxon>Arthropoda</taxon>
        <taxon>Crustacea</taxon>
        <taxon>Multicrustacea</taxon>
        <taxon>Malacostraca</taxon>
        <taxon>Eumalacostraca</taxon>
        <taxon>Eucarida</taxon>
        <taxon>Decapoda</taxon>
        <taxon>Dendrobranchiata</taxon>
        <taxon>Penaeoidea</taxon>
        <taxon>Penaeidae</taxon>
        <taxon>Penaeus</taxon>
    </lineage>
</organism>
<reference evidence="3 4" key="2">
    <citation type="submission" date="2019-01" db="EMBL/GenBank/DDBJ databases">
        <title>The decoding of complex shrimp genome reveals the adaptation for benthos swimmer, frequently molting mechanism and breeding impact on genome.</title>
        <authorList>
            <person name="Sun Y."/>
            <person name="Gao Y."/>
            <person name="Yu Y."/>
        </authorList>
    </citation>
    <scope>NUCLEOTIDE SEQUENCE [LARGE SCALE GENOMIC DNA]</scope>
    <source>
        <tissue evidence="3">Muscle</tissue>
    </source>
</reference>
<comment type="caution">
    <text evidence="3">The sequence shown here is derived from an EMBL/GenBank/DDBJ whole genome shotgun (WGS) entry which is preliminary data.</text>
</comment>
<keyword evidence="2" id="KW-1133">Transmembrane helix</keyword>
<dbReference type="AlphaFoldDB" id="A0A423SQP5"/>
<reference evidence="3 4" key="1">
    <citation type="submission" date="2018-04" db="EMBL/GenBank/DDBJ databases">
        <authorList>
            <person name="Zhang X."/>
            <person name="Yuan J."/>
            <person name="Li F."/>
            <person name="Xiang J."/>
        </authorList>
    </citation>
    <scope>NUCLEOTIDE SEQUENCE [LARGE SCALE GENOMIC DNA]</scope>
    <source>
        <tissue evidence="3">Muscle</tissue>
    </source>
</reference>
<evidence type="ECO:0000313" key="4">
    <source>
        <dbReference type="Proteomes" id="UP000283509"/>
    </source>
</evidence>
<proteinExistence type="predicted"/>
<feature type="compositionally biased region" description="Low complexity" evidence="1">
    <location>
        <begin position="442"/>
        <end position="456"/>
    </location>
</feature>
<evidence type="ECO:0000256" key="2">
    <source>
        <dbReference type="SAM" id="Phobius"/>
    </source>
</evidence>
<evidence type="ECO:0000256" key="1">
    <source>
        <dbReference type="SAM" id="MobiDB-lite"/>
    </source>
</evidence>
<protein>
    <submittedName>
        <fullName evidence="3">Uncharacterized protein</fullName>
    </submittedName>
</protein>
<feature type="transmembrane region" description="Helical" evidence="2">
    <location>
        <begin position="6"/>
        <end position="30"/>
    </location>
</feature>
<gene>
    <name evidence="3" type="ORF">C7M84_015477</name>
</gene>